<evidence type="ECO:0000313" key="3">
    <source>
        <dbReference type="Proteomes" id="UP000324479"/>
    </source>
</evidence>
<dbReference type="AlphaFoldDB" id="A0A5M6D1M5"/>
<comment type="caution">
    <text evidence="2">The sequence shown here is derived from an EMBL/GenBank/DDBJ whole genome shotgun (WGS) entry which is preliminary data.</text>
</comment>
<gene>
    <name evidence="2" type="ORF">FYK55_17590</name>
</gene>
<sequence>MRLPVILVQNPPAGGASVAEALVGDLIGRSGLDLTLVGRFDAIAAGSTDRLTLDSITGPAAVLDWSPVEEMVTALHRIGFEGVRAPHLLDADASAPSRGRRLFCFDLRNVNDARTVIGELARLRESLSVKTVSLGGLSTPDSRAAASVGTSPQNPASTQPIDPPKDSRTQRRPSFQSTSDESLDALIDQLDDLDV</sequence>
<proteinExistence type="predicted"/>
<evidence type="ECO:0000313" key="2">
    <source>
        <dbReference type="EMBL" id="KAA5541384.1"/>
    </source>
</evidence>
<reference evidence="2 3" key="1">
    <citation type="submission" date="2019-08" db="EMBL/GenBank/DDBJ databases">
        <authorList>
            <person name="Dhanesh K."/>
            <person name="Kumar G."/>
            <person name="Sasikala C."/>
            <person name="Venkata Ramana C."/>
        </authorList>
    </citation>
    <scope>NUCLEOTIDE SEQUENCE [LARGE SCALE GENOMIC DNA]</scope>
    <source>
        <strain evidence="2 3">JC645</strain>
    </source>
</reference>
<name>A0A5M6D1M5_9BACT</name>
<dbReference type="EMBL" id="VWOX01000010">
    <property type="protein sequence ID" value="KAA5541384.1"/>
    <property type="molecule type" value="Genomic_DNA"/>
</dbReference>
<dbReference type="Proteomes" id="UP000324479">
    <property type="component" value="Unassembled WGS sequence"/>
</dbReference>
<feature type="region of interest" description="Disordered" evidence="1">
    <location>
        <begin position="138"/>
        <end position="195"/>
    </location>
</feature>
<keyword evidence="3" id="KW-1185">Reference proteome</keyword>
<feature type="compositionally biased region" description="Polar residues" evidence="1">
    <location>
        <begin position="148"/>
        <end position="160"/>
    </location>
</feature>
<dbReference type="RefSeq" id="WP_150077770.1">
    <property type="nucleotide sequence ID" value="NZ_VWOX01000010.1"/>
</dbReference>
<organism evidence="2 3">
    <name type="scientific">Roseiconus nitratireducens</name>
    <dbReference type="NCBI Taxonomy" id="2605748"/>
    <lineage>
        <taxon>Bacteria</taxon>
        <taxon>Pseudomonadati</taxon>
        <taxon>Planctomycetota</taxon>
        <taxon>Planctomycetia</taxon>
        <taxon>Pirellulales</taxon>
        <taxon>Pirellulaceae</taxon>
        <taxon>Roseiconus</taxon>
    </lineage>
</organism>
<accession>A0A5M6D1M5</accession>
<evidence type="ECO:0000256" key="1">
    <source>
        <dbReference type="SAM" id="MobiDB-lite"/>
    </source>
</evidence>
<protein>
    <submittedName>
        <fullName evidence="2">Uncharacterized protein</fullName>
    </submittedName>
</protein>